<dbReference type="PANTHER" id="PTHR11564">
    <property type="entry name" value="SIGNAL RECOGNITION PARTICLE 54K PROTEIN SRP54"/>
    <property type="match status" value="1"/>
</dbReference>
<dbReference type="GO" id="GO:0030942">
    <property type="term" value="F:endoplasmic reticulum signal peptide binding"/>
    <property type="evidence" value="ECO:0007669"/>
    <property type="project" value="TreeGrafter"/>
</dbReference>
<dbReference type="PANTHER" id="PTHR11564:SF5">
    <property type="entry name" value="SIGNAL RECOGNITION PARTICLE SUBUNIT SRP54"/>
    <property type="match status" value="1"/>
</dbReference>
<dbReference type="GO" id="GO:0006616">
    <property type="term" value="P:SRP-dependent cotranslational protein targeting to membrane, translocation"/>
    <property type="evidence" value="ECO:0007669"/>
    <property type="project" value="TreeGrafter"/>
</dbReference>
<sequence length="94" mass="10259">MVLADLGRKIRCAISKLGQATIINEGELNAMLKEVGAALLEADVNVRLVMQLKDNVKSAFFLFRRSFFAVPASQCVPDGLGTLFRLVDGDCMLN</sequence>
<dbReference type="GO" id="GO:0003924">
    <property type="term" value="F:GTPase activity"/>
    <property type="evidence" value="ECO:0007669"/>
    <property type="project" value="InterPro"/>
</dbReference>
<dbReference type="Gene3D" id="1.20.120.140">
    <property type="entry name" value="Signal recognition particle SRP54, nucleotide-binding domain"/>
    <property type="match status" value="1"/>
</dbReference>
<accession>A0A183D776</accession>
<comment type="subcellular location">
    <subcellularLocation>
        <location evidence="1">Cytoplasm</location>
    </subcellularLocation>
</comment>
<dbReference type="GO" id="GO:0005786">
    <property type="term" value="C:signal recognition particle, endoplasmic reticulum targeting"/>
    <property type="evidence" value="ECO:0007669"/>
    <property type="project" value="TreeGrafter"/>
</dbReference>
<dbReference type="Pfam" id="PF02881">
    <property type="entry name" value="SRP54_N"/>
    <property type="match status" value="1"/>
</dbReference>
<name>A0A183D776_9BILA</name>
<dbReference type="AlphaFoldDB" id="A0A183D776"/>
<reference evidence="5" key="1">
    <citation type="submission" date="2016-06" db="UniProtKB">
        <authorList>
            <consortium name="WormBaseParasite"/>
        </authorList>
    </citation>
    <scope>IDENTIFICATION</scope>
</reference>
<dbReference type="InterPro" id="IPR042101">
    <property type="entry name" value="SRP54_N_sf"/>
</dbReference>
<evidence type="ECO:0000313" key="4">
    <source>
        <dbReference type="Proteomes" id="UP000271098"/>
    </source>
</evidence>
<proteinExistence type="predicted"/>
<gene>
    <name evidence="3" type="ORF">GPUH_LOCUS4565</name>
</gene>
<evidence type="ECO:0000259" key="2">
    <source>
        <dbReference type="Pfam" id="PF02881"/>
    </source>
</evidence>
<reference evidence="3 4" key="2">
    <citation type="submission" date="2018-11" db="EMBL/GenBank/DDBJ databases">
        <authorList>
            <consortium name="Pathogen Informatics"/>
        </authorList>
    </citation>
    <scope>NUCLEOTIDE SEQUENCE [LARGE SCALE GENOMIC DNA]</scope>
</reference>
<dbReference type="SUPFAM" id="SSF47364">
    <property type="entry name" value="Domain of the SRP/SRP receptor G-proteins"/>
    <property type="match status" value="1"/>
</dbReference>
<dbReference type="GO" id="GO:0005829">
    <property type="term" value="C:cytosol"/>
    <property type="evidence" value="ECO:0007669"/>
    <property type="project" value="TreeGrafter"/>
</dbReference>
<keyword evidence="4" id="KW-1185">Reference proteome</keyword>
<evidence type="ECO:0000256" key="1">
    <source>
        <dbReference type="ARBA" id="ARBA00004496"/>
    </source>
</evidence>
<evidence type="ECO:0000313" key="5">
    <source>
        <dbReference type="WBParaSite" id="GPUH_0000457401-mRNA-1"/>
    </source>
</evidence>
<dbReference type="GO" id="GO:0008312">
    <property type="term" value="F:7S RNA binding"/>
    <property type="evidence" value="ECO:0007669"/>
    <property type="project" value="TreeGrafter"/>
</dbReference>
<protein>
    <submittedName>
        <fullName evidence="5">SRP54_N domain-containing protein</fullName>
    </submittedName>
</protein>
<dbReference type="GO" id="GO:0005525">
    <property type="term" value="F:GTP binding"/>
    <property type="evidence" value="ECO:0007669"/>
    <property type="project" value="InterPro"/>
</dbReference>
<evidence type="ECO:0000313" key="3">
    <source>
        <dbReference type="EMBL" id="VDK45862.1"/>
    </source>
</evidence>
<dbReference type="InterPro" id="IPR013822">
    <property type="entry name" value="Signal_recog_particl_SRP54_hlx"/>
</dbReference>
<organism evidence="5">
    <name type="scientific">Gongylonema pulchrum</name>
    <dbReference type="NCBI Taxonomy" id="637853"/>
    <lineage>
        <taxon>Eukaryota</taxon>
        <taxon>Metazoa</taxon>
        <taxon>Ecdysozoa</taxon>
        <taxon>Nematoda</taxon>
        <taxon>Chromadorea</taxon>
        <taxon>Rhabditida</taxon>
        <taxon>Spirurina</taxon>
        <taxon>Spiruromorpha</taxon>
        <taxon>Spiruroidea</taxon>
        <taxon>Gongylonematidae</taxon>
        <taxon>Gongylonema</taxon>
    </lineage>
</organism>
<dbReference type="EMBL" id="UYRT01008747">
    <property type="protein sequence ID" value="VDK45862.1"/>
    <property type="molecule type" value="Genomic_DNA"/>
</dbReference>
<dbReference type="Proteomes" id="UP000271098">
    <property type="component" value="Unassembled WGS sequence"/>
</dbReference>
<dbReference type="OrthoDB" id="10250817at2759"/>
<dbReference type="InterPro" id="IPR022941">
    <property type="entry name" value="SRP54"/>
</dbReference>
<dbReference type="WBParaSite" id="GPUH_0000457401-mRNA-1">
    <property type="protein sequence ID" value="GPUH_0000457401-mRNA-1"/>
    <property type="gene ID" value="GPUH_0000457401"/>
</dbReference>
<dbReference type="InterPro" id="IPR036225">
    <property type="entry name" value="SRP/SRP_N"/>
</dbReference>
<feature type="domain" description="Signal recognition particle SRP54 helical bundle" evidence="2">
    <location>
        <begin position="6"/>
        <end position="58"/>
    </location>
</feature>